<evidence type="ECO:0000313" key="2">
    <source>
        <dbReference type="EMBL" id="CAL1139449.1"/>
    </source>
</evidence>
<evidence type="ECO:0000313" key="3">
    <source>
        <dbReference type="Proteomes" id="UP001152797"/>
    </source>
</evidence>
<dbReference type="EMBL" id="CAMXCT010001042">
    <property type="protein sequence ID" value="CAI3986074.1"/>
    <property type="molecule type" value="Genomic_DNA"/>
</dbReference>
<dbReference type="Proteomes" id="UP001152797">
    <property type="component" value="Unassembled WGS sequence"/>
</dbReference>
<accession>A0A9P1FQR0</accession>
<reference evidence="2" key="2">
    <citation type="submission" date="2024-04" db="EMBL/GenBank/DDBJ databases">
        <authorList>
            <person name="Chen Y."/>
            <person name="Shah S."/>
            <person name="Dougan E. K."/>
            <person name="Thang M."/>
            <person name="Chan C."/>
        </authorList>
    </citation>
    <scope>NUCLEOTIDE SEQUENCE [LARGE SCALE GENOMIC DNA]</scope>
</reference>
<proteinExistence type="predicted"/>
<dbReference type="EMBL" id="CAMXCT030001042">
    <property type="protein sequence ID" value="CAL4773386.1"/>
    <property type="molecule type" value="Genomic_DNA"/>
</dbReference>
<organism evidence="1">
    <name type="scientific">Cladocopium goreaui</name>
    <dbReference type="NCBI Taxonomy" id="2562237"/>
    <lineage>
        <taxon>Eukaryota</taxon>
        <taxon>Sar</taxon>
        <taxon>Alveolata</taxon>
        <taxon>Dinophyceae</taxon>
        <taxon>Suessiales</taxon>
        <taxon>Symbiodiniaceae</taxon>
        <taxon>Cladocopium</taxon>
    </lineage>
</organism>
<dbReference type="AlphaFoldDB" id="A0A9P1FQR0"/>
<comment type="caution">
    <text evidence="1">The sequence shown here is derived from an EMBL/GenBank/DDBJ whole genome shotgun (WGS) entry which is preliminary data.</text>
</comment>
<sequence length="63" mass="7413">MENQSPRLLQTQLTMVPTQRPQRSVWKRLSCPIALPIAQQVVLQRPTDSRRMTSWLQEPERSL</sequence>
<reference evidence="1" key="1">
    <citation type="submission" date="2022-10" db="EMBL/GenBank/DDBJ databases">
        <authorList>
            <person name="Chen Y."/>
            <person name="Dougan E. K."/>
            <person name="Chan C."/>
            <person name="Rhodes N."/>
            <person name="Thang M."/>
        </authorList>
    </citation>
    <scope>NUCLEOTIDE SEQUENCE</scope>
</reference>
<protein>
    <submittedName>
        <fullName evidence="1">Uncharacterized protein</fullName>
    </submittedName>
</protein>
<dbReference type="EMBL" id="CAMXCT020001042">
    <property type="protein sequence ID" value="CAL1139449.1"/>
    <property type="molecule type" value="Genomic_DNA"/>
</dbReference>
<evidence type="ECO:0000313" key="1">
    <source>
        <dbReference type="EMBL" id="CAI3986074.1"/>
    </source>
</evidence>
<name>A0A9P1FQR0_9DINO</name>
<gene>
    <name evidence="1" type="ORF">C1SCF055_LOCUS13454</name>
</gene>
<keyword evidence="3" id="KW-1185">Reference proteome</keyword>